<feature type="chain" id="PRO_5038838299" description="Superoxide dismutase [Cu-Zn]" evidence="4">
    <location>
        <begin position="24"/>
        <end position="195"/>
    </location>
</feature>
<dbReference type="PROSITE" id="PS51257">
    <property type="entry name" value="PROKAR_LIPOPROTEIN"/>
    <property type="match status" value="1"/>
</dbReference>
<name>A0A2U1K5L2_9BACI</name>
<reference evidence="6 7" key="1">
    <citation type="submission" date="2018-04" db="EMBL/GenBank/DDBJ databases">
        <title>Camelliibacillus theae gen. nov., sp. nov., isolated from Pu'er tea.</title>
        <authorList>
            <person name="Niu L."/>
        </authorList>
    </citation>
    <scope>NUCLEOTIDE SEQUENCE [LARGE SCALE GENOMIC DNA]</scope>
    <source>
        <strain evidence="6 7">T8</strain>
    </source>
</reference>
<gene>
    <name evidence="6" type="ORF">DCC39_03970</name>
</gene>
<comment type="cofactor">
    <cofactor evidence="3">
        <name>Zn(2+)</name>
        <dbReference type="ChEBI" id="CHEBI:29105"/>
    </cofactor>
    <text evidence="3">Binds 1 zinc ion per subunit.</text>
</comment>
<keyword evidence="3" id="KW-0862">Zinc</keyword>
<evidence type="ECO:0000256" key="3">
    <source>
        <dbReference type="RuleBase" id="RU000393"/>
    </source>
</evidence>
<dbReference type="GO" id="GO:0004784">
    <property type="term" value="F:superoxide dismutase activity"/>
    <property type="evidence" value="ECO:0007669"/>
    <property type="project" value="UniProtKB-EC"/>
</dbReference>
<evidence type="ECO:0000313" key="7">
    <source>
        <dbReference type="Proteomes" id="UP000245998"/>
    </source>
</evidence>
<evidence type="ECO:0000256" key="4">
    <source>
        <dbReference type="SAM" id="SignalP"/>
    </source>
</evidence>
<dbReference type="InterPro" id="IPR001424">
    <property type="entry name" value="SOD_Cu_Zn_dom"/>
</dbReference>
<organism evidence="6 7">
    <name type="scientific">Pueribacillus theae</name>
    <dbReference type="NCBI Taxonomy" id="2171751"/>
    <lineage>
        <taxon>Bacteria</taxon>
        <taxon>Bacillati</taxon>
        <taxon>Bacillota</taxon>
        <taxon>Bacilli</taxon>
        <taxon>Bacillales</taxon>
        <taxon>Bacillaceae</taxon>
        <taxon>Pueribacillus</taxon>
    </lineage>
</organism>
<keyword evidence="7" id="KW-1185">Reference proteome</keyword>
<protein>
    <recommendedName>
        <fullName evidence="3">Superoxide dismutase [Cu-Zn]</fullName>
        <ecNumber evidence="3">1.15.1.1</ecNumber>
    </recommendedName>
</protein>
<dbReference type="PANTHER" id="PTHR10003">
    <property type="entry name" value="SUPEROXIDE DISMUTASE CU-ZN -RELATED"/>
    <property type="match status" value="1"/>
</dbReference>
<comment type="catalytic activity">
    <reaction evidence="3">
        <text>2 superoxide + 2 H(+) = H2O2 + O2</text>
        <dbReference type="Rhea" id="RHEA:20696"/>
        <dbReference type="ChEBI" id="CHEBI:15378"/>
        <dbReference type="ChEBI" id="CHEBI:15379"/>
        <dbReference type="ChEBI" id="CHEBI:16240"/>
        <dbReference type="ChEBI" id="CHEBI:18421"/>
        <dbReference type="EC" id="1.15.1.1"/>
    </reaction>
</comment>
<evidence type="ECO:0000256" key="1">
    <source>
        <dbReference type="ARBA" id="ARBA00010457"/>
    </source>
</evidence>
<proteinExistence type="inferred from homology"/>
<dbReference type="InterPro" id="IPR018152">
    <property type="entry name" value="SOD_Cu/Zn_BS"/>
</dbReference>
<dbReference type="EC" id="1.15.1.1" evidence="3"/>
<comment type="cofactor">
    <cofactor evidence="3">
        <name>Cu cation</name>
        <dbReference type="ChEBI" id="CHEBI:23378"/>
    </cofactor>
    <text evidence="3">Binds 1 copper ion per subunit.</text>
</comment>
<sequence>MKKILPNVAIALFICFIAACSQAPDRQNAKQNNEPEAIETSSKTESLSIKVTMINQQNEKIGHAILKENQNGVNISIEAVKLPPGKHGFHIHETGECTPKDFQSAGAHFNPAGKEHGFLNPNGPHAGDLPNIVVTKNGTVFDEVTTKLVTLKKGEKNSLLKQGGTALMIHSGFDDYISDPAGNAGDRIACGVIND</sequence>
<comment type="caution">
    <text evidence="6">The sequence shown here is derived from an EMBL/GenBank/DDBJ whole genome shotgun (WGS) entry which is preliminary data.</text>
</comment>
<evidence type="ECO:0000259" key="5">
    <source>
        <dbReference type="Pfam" id="PF00080"/>
    </source>
</evidence>
<dbReference type="RefSeq" id="WP_116553592.1">
    <property type="nucleotide sequence ID" value="NZ_QCZG01000005.1"/>
</dbReference>
<feature type="domain" description="Superoxide dismutase copper/zinc binding" evidence="5">
    <location>
        <begin position="62"/>
        <end position="193"/>
    </location>
</feature>
<keyword evidence="4" id="KW-0732">Signal</keyword>
<keyword evidence="3" id="KW-0479">Metal-binding</keyword>
<dbReference type="OrthoDB" id="9792957at2"/>
<dbReference type="InterPro" id="IPR024134">
    <property type="entry name" value="SOD_Cu/Zn_/chaperone"/>
</dbReference>
<evidence type="ECO:0000313" key="6">
    <source>
        <dbReference type="EMBL" id="PWA12811.1"/>
    </source>
</evidence>
<keyword evidence="3" id="KW-0560">Oxidoreductase</keyword>
<dbReference type="Gene3D" id="2.60.40.200">
    <property type="entry name" value="Superoxide dismutase, copper/zinc binding domain"/>
    <property type="match status" value="1"/>
</dbReference>
<dbReference type="PROSITE" id="PS00332">
    <property type="entry name" value="SOD_CU_ZN_2"/>
    <property type="match status" value="1"/>
</dbReference>
<feature type="signal peptide" evidence="4">
    <location>
        <begin position="1"/>
        <end position="23"/>
    </location>
</feature>
<keyword evidence="3" id="KW-0186">Copper</keyword>
<dbReference type="PRINTS" id="PR00068">
    <property type="entry name" value="CUZNDISMTASE"/>
</dbReference>
<dbReference type="GO" id="GO:0005507">
    <property type="term" value="F:copper ion binding"/>
    <property type="evidence" value="ECO:0007669"/>
    <property type="project" value="InterPro"/>
</dbReference>
<dbReference type="CDD" id="cd00305">
    <property type="entry name" value="Cu-Zn_Superoxide_Dismutase"/>
    <property type="match status" value="1"/>
</dbReference>
<dbReference type="EMBL" id="QCZG01000005">
    <property type="protein sequence ID" value="PWA12811.1"/>
    <property type="molecule type" value="Genomic_DNA"/>
</dbReference>
<evidence type="ECO:0000256" key="2">
    <source>
        <dbReference type="ARBA" id="ARBA00024900"/>
    </source>
</evidence>
<dbReference type="Proteomes" id="UP000245998">
    <property type="component" value="Unassembled WGS sequence"/>
</dbReference>
<dbReference type="InterPro" id="IPR036423">
    <property type="entry name" value="SOD-like_Cu/Zn_dom_sf"/>
</dbReference>
<accession>A0A2U1K5L2</accession>
<dbReference type="Pfam" id="PF00080">
    <property type="entry name" value="Sod_Cu"/>
    <property type="match status" value="1"/>
</dbReference>
<comment type="similarity">
    <text evidence="1 3">Belongs to the Cu-Zn superoxide dismutase family.</text>
</comment>
<dbReference type="SUPFAM" id="SSF49329">
    <property type="entry name" value="Cu,Zn superoxide dismutase-like"/>
    <property type="match status" value="1"/>
</dbReference>
<comment type="function">
    <text evidence="2">Destroys radicals which are normally produced within the cells and which are toxic to biological systems. May play a role in favoring mycobacterial survival in phagocytes.</text>
</comment>
<dbReference type="AlphaFoldDB" id="A0A2U1K5L2"/>